<proteinExistence type="predicted"/>
<evidence type="ECO:0000313" key="1">
    <source>
        <dbReference type="EMBL" id="KDR72105.1"/>
    </source>
</evidence>
<dbReference type="EMBL" id="KL142390">
    <property type="protein sequence ID" value="KDR72105.1"/>
    <property type="molecule type" value="Genomic_DNA"/>
</dbReference>
<dbReference type="HOGENOM" id="CLU_1272378_0_0_1"/>
<gene>
    <name evidence="1" type="ORF">GALMADRAFT_213539</name>
</gene>
<keyword evidence="2" id="KW-1185">Reference proteome</keyword>
<evidence type="ECO:0000313" key="2">
    <source>
        <dbReference type="Proteomes" id="UP000027222"/>
    </source>
</evidence>
<protein>
    <submittedName>
        <fullName evidence="1">Uncharacterized protein</fullName>
    </submittedName>
</protein>
<dbReference type="Proteomes" id="UP000027222">
    <property type="component" value="Unassembled WGS sequence"/>
</dbReference>
<dbReference type="AlphaFoldDB" id="A0A067SME6"/>
<organism evidence="1 2">
    <name type="scientific">Galerina marginata (strain CBS 339.88)</name>
    <dbReference type="NCBI Taxonomy" id="685588"/>
    <lineage>
        <taxon>Eukaryota</taxon>
        <taxon>Fungi</taxon>
        <taxon>Dikarya</taxon>
        <taxon>Basidiomycota</taxon>
        <taxon>Agaricomycotina</taxon>
        <taxon>Agaricomycetes</taxon>
        <taxon>Agaricomycetidae</taxon>
        <taxon>Agaricales</taxon>
        <taxon>Agaricineae</taxon>
        <taxon>Strophariaceae</taxon>
        <taxon>Galerina</taxon>
    </lineage>
</organism>
<sequence>MRIRDAHCFVFRPAFLGQAKDNPLPASVAANVIHSLELKSRESQSQRVRNNERWCIKEWRLGEKNDQRPPYIQTPDIGPQSHSKVSCSIWRRYRPASHTLGQERFVRPTTFVQISNVKLWNPGKKKQLHPAGPRRLRSVCGCDRVSFFGIQTLEGSIQENLKRRVVVRLVLASSTVVDEHLFVGKVLWVDIEEKRALTSLPFEFRISRLIPSGLFIK</sequence>
<reference evidence="2" key="1">
    <citation type="journal article" date="2014" name="Proc. Natl. Acad. Sci. U.S.A.">
        <title>Extensive sampling of basidiomycete genomes demonstrates inadequacy of the white-rot/brown-rot paradigm for wood decay fungi.</title>
        <authorList>
            <person name="Riley R."/>
            <person name="Salamov A.A."/>
            <person name="Brown D.W."/>
            <person name="Nagy L.G."/>
            <person name="Floudas D."/>
            <person name="Held B.W."/>
            <person name="Levasseur A."/>
            <person name="Lombard V."/>
            <person name="Morin E."/>
            <person name="Otillar R."/>
            <person name="Lindquist E.A."/>
            <person name="Sun H."/>
            <person name="LaButti K.M."/>
            <person name="Schmutz J."/>
            <person name="Jabbour D."/>
            <person name="Luo H."/>
            <person name="Baker S.E."/>
            <person name="Pisabarro A.G."/>
            <person name="Walton J.D."/>
            <person name="Blanchette R.A."/>
            <person name="Henrissat B."/>
            <person name="Martin F."/>
            <person name="Cullen D."/>
            <person name="Hibbett D.S."/>
            <person name="Grigoriev I.V."/>
        </authorList>
    </citation>
    <scope>NUCLEOTIDE SEQUENCE [LARGE SCALE GENOMIC DNA]</scope>
    <source>
        <strain evidence="2">CBS 339.88</strain>
    </source>
</reference>
<accession>A0A067SME6</accession>
<name>A0A067SME6_GALM3</name>